<feature type="transmembrane region" description="Helical" evidence="10">
    <location>
        <begin position="15"/>
        <end position="33"/>
    </location>
</feature>
<dbReference type="OrthoDB" id="6624834at2"/>
<keyword evidence="12" id="KW-1185">Reference proteome</keyword>
<proteinExistence type="inferred from homology"/>
<dbReference type="InterPro" id="IPR007690">
    <property type="entry name" value="T2SS_GspM"/>
</dbReference>
<evidence type="ECO:0000256" key="9">
    <source>
        <dbReference type="ARBA" id="ARBA00023136"/>
    </source>
</evidence>
<evidence type="ECO:0000256" key="1">
    <source>
        <dbReference type="ARBA" id="ARBA00004377"/>
    </source>
</evidence>
<evidence type="ECO:0000256" key="3">
    <source>
        <dbReference type="ARBA" id="ARBA00022448"/>
    </source>
</evidence>
<evidence type="ECO:0000256" key="4">
    <source>
        <dbReference type="ARBA" id="ARBA00022475"/>
    </source>
</evidence>
<keyword evidence="8 10" id="KW-1133">Transmembrane helix</keyword>
<keyword evidence="3" id="KW-0813">Transport</keyword>
<evidence type="ECO:0000256" key="10">
    <source>
        <dbReference type="SAM" id="Phobius"/>
    </source>
</evidence>
<dbReference type="RefSeq" id="WP_131907318.1">
    <property type="nucleotide sequence ID" value="NZ_BAAAFU010000007.1"/>
</dbReference>
<dbReference type="GO" id="GO:0005886">
    <property type="term" value="C:plasma membrane"/>
    <property type="evidence" value="ECO:0007669"/>
    <property type="project" value="UniProtKB-SubCell"/>
</dbReference>
<dbReference type="GO" id="GO:0015627">
    <property type="term" value="C:type II protein secretion system complex"/>
    <property type="evidence" value="ECO:0007669"/>
    <property type="project" value="InterPro"/>
</dbReference>
<evidence type="ECO:0000256" key="5">
    <source>
        <dbReference type="ARBA" id="ARBA00022519"/>
    </source>
</evidence>
<gene>
    <name evidence="11" type="ORF">EV695_3554</name>
</gene>
<keyword evidence="6 10" id="KW-0812">Transmembrane</keyword>
<dbReference type="EMBL" id="SMFQ01000005">
    <property type="protein sequence ID" value="TCJ82818.1"/>
    <property type="molecule type" value="Genomic_DNA"/>
</dbReference>
<dbReference type="Proteomes" id="UP000294887">
    <property type="component" value="Unassembled WGS sequence"/>
</dbReference>
<dbReference type="Pfam" id="PF04612">
    <property type="entry name" value="T2SSM"/>
    <property type="match status" value="1"/>
</dbReference>
<evidence type="ECO:0000313" key="11">
    <source>
        <dbReference type="EMBL" id="TCJ82818.1"/>
    </source>
</evidence>
<dbReference type="InterPro" id="IPR023229">
    <property type="entry name" value="T2SS_M_periplasmic_sf"/>
</dbReference>
<name>A0A4R1EUP4_9GAMM</name>
<keyword evidence="5" id="KW-0997">Cell inner membrane</keyword>
<keyword evidence="9 10" id="KW-0472">Membrane</keyword>
<keyword evidence="4" id="KW-1003">Cell membrane</keyword>
<comment type="subcellular location">
    <subcellularLocation>
        <location evidence="1">Cell inner membrane</location>
        <topology evidence="1">Single-pass membrane protein</topology>
    </subcellularLocation>
</comment>
<comment type="similarity">
    <text evidence="2">Belongs to the GSP M family.</text>
</comment>
<evidence type="ECO:0000256" key="2">
    <source>
        <dbReference type="ARBA" id="ARBA00010637"/>
    </source>
</evidence>
<accession>A0A4R1EUP4</accession>
<dbReference type="GO" id="GO:0015628">
    <property type="term" value="P:protein secretion by the type II secretion system"/>
    <property type="evidence" value="ECO:0007669"/>
    <property type="project" value="InterPro"/>
</dbReference>
<protein>
    <submittedName>
        <fullName evidence="11">Type II secretory pathway component PulM</fullName>
    </submittedName>
</protein>
<sequence length="165" mass="19391">MKNWYNSLSQRERLLVTYGSIAVTLILLWLLAVRPMYAKHVRLNNLIEQQEIKLATMQRQSIEIKQLQQQNIKVPSSSRTQNPQQLIERSLQTWRLKKSLERMQSQGSNGVRLILKDANADRVMRFLYELENKHTLVIDNMLIDKSKKEAGLADFRLTIKRNDKS</sequence>
<organism evidence="11 12">
    <name type="scientific">Cocleimonas flava</name>
    <dbReference type="NCBI Taxonomy" id="634765"/>
    <lineage>
        <taxon>Bacteria</taxon>
        <taxon>Pseudomonadati</taxon>
        <taxon>Pseudomonadota</taxon>
        <taxon>Gammaproteobacteria</taxon>
        <taxon>Thiotrichales</taxon>
        <taxon>Thiotrichaceae</taxon>
        <taxon>Cocleimonas</taxon>
    </lineage>
</organism>
<dbReference type="AlphaFoldDB" id="A0A4R1EUP4"/>
<dbReference type="SUPFAM" id="SSF103054">
    <property type="entry name" value="General secretion pathway protein M, EpsM"/>
    <property type="match status" value="1"/>
</dbReference>
<evidence type="ECO:0000256" key="8">
    <source>
        <dbReference type="ARBA" id="ARBA00022989"/>
    </source>
</evidence>
<evidence type="ECO:0000256" key="7">
    <source>
        <dbReference type="ARBA" id="ARBA00022927"/>
    </source>
</evidence>
<dbReference type="Gene3D" id="3.30.1360.100">
    <property type="entry name" value="General secretion pathway protein M, EpsM"/>
    <property type="match status" value="1"/>
</dbReference>
<evidence type="ECO:0000256" key="6">
    <source>
        <dbReference type="ARBA" id="ARBA00022692"/>
    </source>
</evidence>
<evidence type="ECO:0000313" key="12">
    <source>
        <dbReference type="Proteomes" id="UP000294887"/>
    </source>
</evidence>
<comment type="caution">
    <text evidence="11">The sequence shown here is derived from an EMBL/GenBank/DDBJ whole genome shotgun (WGS) entry which is preliminary data.</text>
</comment>
<keyword evidence="7" id="KW-0653">Protein transport</keyword>
<reference evidence="11 12" key="1">
    <citation type="submission" date="2019-03" db="EMBL/GenBank/DDBJ databases">
        <title>Genomic Encyclopedia of Type Strains, Phase IV (KMG-IV): sequencing the most valuable type-strain genomes for metagenomic binning, comparative biology and taxonomic classification.</title>
        <authorList>
            <person name="Goeker M."/>
        </authorList>
    </citation>
    <scope>NUCLEOTIDE SEQUENCE [LARGE SCALE GENOMIC DNA]</scope>
    <source>
        <strain evidence="11 12">DSM 24830</strain>
    </source>
</reference>